<evidence type="ECO:0000313" key="1">
    <source>
        <dbReference type="EMBL" id="QBG82576.1"/>
    </source>
</evidence>
<accession>A0A5B7LJX2</accession>
<organism evidence="1">
    <name type="scientific">Papaver somniferum</name>
    <name type="common">Opium poppy</name>
    <dbReference type="NCBI Taxonomy" id="3469"/>
    <lineage>
        <taxon>Eukaryota</taxon>
        <taxon>Viridiplantae</taxon>
        <taxon>Streptophyta</taxon>
        <taxon>Embryophyta</taxon>
        <taxon>Tracheophyta</taxon>
        <taxon>Spermatophyta</taxon>
        <taxon>Magnoliopsida</taxon>
        <taxon>Ranunculales</taxon>
        <taxon>Papaveraceae</taxon>
        <taxon>Papaveroideae</taxon>
        <taxon>Papaver</taxon>
    </lineage>
</organism>
<proteinExistence type="predicted"/>
<sequence>MVSFDSAEDLAITKAWYAENRLRRQSSEREDSTTFWAKHEVVKARYLEEKGEAFAFDASYHFLAERIPEDKPDYLDDVSSSEEEDLWL</sequence>
<dbReference type="EMBL" id="MH837998">
    <property type="protein sequence ID" value="QBG82576.1"/>
    <property type="molecule type" value="Genomic_DNA"/>
</dbReference>
<dbReference type="AlphaFoldDB" id="A0A5B7LJX2"/>
<name>A0A5B7LJX2_PAPSO</name>
<reference evidence="1" key="1">
    <citation type="journal article" date="2019" name="Plant Physiol.">
        <title>Purine permease-type benzylisoquinoline alkaloid transporters in opium poppy.</title>
        <authorList>
            <person name="Dastmalchi M."/>
            <person name="Chang L."/>
            <person name="Chen R."/>
            <person name="Yu L."/>
            <person name="Chen X."/>
            <person name="Hagel J."/>
            <person name="Facchini P.J."/>
        </authorList>
    </citation>
    <scope>NUCLEOTIDE SEQUENCE</scope>
</reference>
<protein>
    <submittedName>
        <fullName evidence="1">Uncharacterized protein</fullName>
    </submittedName>
</protein>